<dbReference type="OMA" id="YRWEKVG"/>
<dbReference type="FunCoup" id="G0N3A7">
    <property type="interactions" value="1903"/>
</dbReference>
<protein>
    <recommendedName>
        <fullName evidence="1">BPTI/Kunitz inhibitor domain-containing protein</fullName>
    </recommendedName>
</protein>
<keyword evidence="3" id="KW-1185">Reference proteome</keyword>
<name>G0N3A7_CAEBE</name>
<evidence type="ECO:0000313" key="2">
    <source>
        <dbReference type="EMBL" id="EGT51391.1"/>
    </source>
</evidence>
<reference evidence="3" key="1">
    <citation type="submission" date="2011-07" db="EMBL/GenBank/DDBJ databases">
        <authorList>
            <consortium name="Caenorhabditis brenneri Sequencing and Analysis Consortium"/>
            <person name="Wilson R.K."/>
        </authorList>
    </citation>
    <scope>NUCLEOTIDE SEQUENCE [LARGE SCALE GENOMIC DNA]</scope>
    <source>
        <strain evidence="3">PB2801</strain>
    </source>
</reference>
<dbReference type="AlphaFoldDB" id="G0N3A7"/>
<dbReference type="eggNOG" id="ENOG502TG04">
    <property type="taxonomic scope" value="Eukaryota"/>
</dbReference>
<feature type="domain" description="BPTI/Kunitz inhibitor" evidence="1">
    <location>
        <begin position="3"/>
        <end position="60"/>
    </location>
</feature>
<organism evidence="3">
    <name type="scientific">Caenorhabditis brenneri</name>
    <name type="common">Nematode worm</name>
    <dbReference type="NCBI Taxonomy" id="135651"/>
    <lineage>
        <taxon>Eukaryota</taxon>
        <taxon>Metazoa</taxon>
        <taxon>Ecdysozoa</taxon>
        <taxon>Nematoda</taxon>
        <taxon>Chromadorea</taxon>
        <taxon>Rhabditida</taxon>
        <taxon>Rhabditina</taxon>
        <taxon>Rhabditomorpha</taxon>
        <taxon>Rhabditoidea</taxon>
        <taxon>Rhabditidae</taxon>
        <taxon>Peloderinae</taxon>
        <taxon>Caenorhabditis</taxon>
    </lineage>
</organism>
<proteinExistence type="predicted"/>
<evidence type="ECO:0000259" key="1">
    <source>
        <dbReference type="PROSITE" id="PS50279"/>
    </source>
</evidence>
<dbReference type="HOGENOM" id="CLU_053030_0_0_1"/>
<dbReference type="Proteomes" id="UP000008068">
    <property type="component" value="Unassembled WGS sequence"/>
</dbReference>
<dbReference type="STRING" id="135651.G0N3A7"/>
<accession>G0N3A7</accession>
<dbReference type="OrthoDB" id="5834811at2759"/>
<dbReference type="GO" id="GO:0004867">
    <property type="term" value="F:serine-type endopeptidase inhibitor activity"/>
    <property type="evidence" value="ECO:0007669"/>
    <property type="project" value="InterPro"/>
</dbReference>
<dbReference type="InParanoid" id="G0N3A7"/>
<dbReference type="EMBL" id="GL379833">
    <property type="protein sequence ID" value="EGT51391.1"/>
    <property type="molecule type" value="Genomic_DNA"/>
</dbReference>
<evidence type="ECO:0000313" key="3">
    <source>
        <dbReference type="Proteomes" id="UP000008068"/>
    </source>
</evidence>
<sequence length="292" mass="33064">MSCERFPYKLSCQNSTSQPLAKWYFDIQTLSCELYPFGMCEDDPLDKLALRTKEECEERCDVAKVKEALENLGVNGAEDVESGLPRVPSAGQIAIDDVVQESKHIRGRPFAIEPPTDLLHVIHVKSDRSKIPAKAEKPEKLIEIDENQLLTTTIDDESTVPTVTSDILEVLEDVNDDPDVEGSGEIRVTITSSEQDGFLKNNEISSKVERQQRKKSVKSMEDSFERFYQRNKDAVFCQATPYRLLCGTGAPTQFVYRWEKVGGVCQSFPYGYCLHEKNVPHPRTRAECEQFC</sequence>
<dbReference type="InterPro" id="IPR002223">
    <property type="entry name" value="Kunitz_BPTI"/>
</dbReference>
<gene>
    <name evidence="2" type="ORF">CAEBREN_12508</name>
</gene>
<dbReference type="InterPro" id="IPR036880">
    <property type="entry name" value="Kunitz_BPTI_sf"/>
</dbReference>
<dbReference type="Gene3D" id="4.10.410.10">
    <property type="entry name" value="Pancreatic trypsin inhibitor Kunitz domain"/>
    <property type="match status" value="1"/>
</dbReference>
<dbReference type="PROSITE" id="PS50279">
    <property type="entry name" value="BPTI_KUNITZ_2"/>
    <property type="match status" value="1"/>
</dbReference>